<dbReference type="InterPro" id="IPR036249">
    <property type="entry name" value="Thioredoxin-like_sf"/>
</dbReference>
<organism evidence="4 5">
    <name type="scientific">Rhizobium leguminosarum</name>
    <dbReference type="NCBI Taxonomy" id="384"/>
    <lineage>
        <taxon>Bacteria</taxon>
        <taxon>Pseudomonadati</taxon>
        <taxon>Pseudomonadota</taxon>
        <taxon>Alphaproteobacteria</taxon>
        <taxon>Hyphomicrobiales</taxon>
        <taxon>Rhizobiaceae</taxon>
        <taxon>Rhizobium/Agrobacterium group</taxon>
        <taxon>Rhizobium</taxon>
    </lineage>
</organism>
<sequence>MAQLRVPITSLDHIMGDRTAIVTIVEYGDYECPHCAAAQPILAQILAHFGSQVCLVYRHFPLVEVHPHAAAAAEAAEFAGAQGLFWQMHQAIFAHQQQLNVPLLISLAANLKLSPIDLRDALASDRFEAKVQGDFIGGVRSGVNGTPTFFVNGMRHDSPYGVATLSSAIDQAILGAAARSDDRQGER</sequence>
<evidence type="ECO:0000313" key="4">
    <source>
        <dbReference type="EMBL" id="NYJ09137.1"/>
    </source>
</evidence>
<dbReference type="AlphaFoldDB" id="A0A7Z0DUE4"/>
<dbReference type="Pfam" id="PF13462">
    <property type="entry name" value="Thioredoxin_4"/>
    <property type="match status" value="1"/>
</dbReference>
<comment type="similarity">
    <text evidence="2">Belongs to the thioredoxin family. DsbA subfamily.</text>
</comment>
<evidence type="ECO:0000313" key="5">
    <source>
        <dbReference type="Proteomes" id="UP000535276"/>
    </source>
</evidence>
<dbReference type="GO" id="GO:0016853">
    <property type="term" value="F:isomerase activity"/>
    <property type="evidence" value="ECO:0007669"/>
    <property type="project" value="UniProtKB-KW"/>
</dbReference>
<dbReference type="InterPro" id="IPR013766">
    <property type="entry name" value="Thioredoxin_domain"/>
</dbReference>
<proteinExistence type="inferred from homology"/>
<accession>A0A7Z0DUE4</accession>
<dbReference type="RefSeq" id="WP_054184845.1">
    <property type="nucleotide sequence ID" value="NZ_JACBZV010000001.1"/>
</dbReference>
<dbReference type="InterPro" id="IPR012336">
    <property type="entry name" value="Thioredoxin-like_fold"/>
</dbReference>
<dbReference type="SUPFAM" id="SSF52833">
    <property type="entry name" value="Thioredoxin-like"/>
    <property type="match status" value="1"/>
</dbReference>
<dbReference type="PANTHER" id="PTHR13887">
    <property type="entry name" value="GLUTATHIONE S-TRANSFERASE KAPPA"/>
    <property type="match status" value="1"/>
</dbReference>
<feature type="domain" description="Thioredoxin" evidence="3">
    <location>
        <begin position="1"/>
        <end position="174"/>
    </location>
</feature>
<comment type="function">
    <text evidence="1">May be required for disulfide bond formation in some proteins.</text>
</comment>
<evidence type="ECO:0000256" key="1">
    <source>
        <dbReference type="ARBA" id="ARBA00003565"/>
    </source>
</evidence>
<keyword evidence="4" id="KW-0413">Isomerase</keyword>
<comment type="caution">
    <text evidence="4">The sequence shown here is derived from an EMBL/GenBank/DDBJ whole genome shotgun (WGS) entry which is preliminary data.</text>
</comment>
<gene>
    <name evidence="4" type="ORF">GGI64_000156</name>
</gene>
<protein>
    <submittedName>
        <fullName evidence="4">Protein-disulfide isomerase</fullName>
    </submittedName>
</protein>
<dbReference type="PROSITE" id="PS51352">
    <property type="entry name" value="THIOREDOXIN_2"/>
    <property type="match status" value="1"/>
</dbReference>
<name>A0A7Z0DUE4_RHILE</name>
<dbReference type="PANTHER" id="PTHR13887:SF55">
    <property type="entry name" value="SLR0313 PROTEIN"/>
    <property type="match status" value="1"/>
</dbReference>
<evidence type="ECO:0000256" key="2">
    <source>
        <dbReference type="ARBA" id="ARBA00005791"/>
    </source>
</evidence>
<dbReference type="EMBL" id="JACBZV010000001">
    <property type="protein sequence ID" value="NYJ09137.1"/>
    <property type="molecule type" value="Genomic_DNA"/>
</dbReference>
<reference evidence="4 5" key="1">
    <citation type="submission" date="2020-07" db="EMBL/GenBank/DDBJ databases">
        <title>Genomic Encyclopedia of Type Strains, Phase IV (KMG-V): Genome sequencing to study the core and pangenomes of soil and plant-associated prokaryotes.</title>
        <authorList>
            <person name="Whitman W."/>
        </authorList>
    </citation>
    <scope>NUCLEOTIDE SEQUENCE [LARGE SCALE GENOMIC DNA]</scope>
    <source>
        <strain evidence="4 5">SEMIA 4052</strain>
    </source>
</reference>
<evidence type="ECO:0000259" key="3">
    <source>
        <dbReference type="PROSITE" id="PS51352"/>
    </source>
</evidence>
<dbReference type="Gene3D" id="3.40.30.10">
    <property type="entry name" value="Glutaredoxin"/>
    <property type="match status" value="1"/>
</dbReference>
<dbReference type="Proteomes" id="UP000535276">
    <property type="component" value="Unassembled WGS sequence"/>
</dbReference>